<accession>A0ACB7ZSI4</accession>
<organism evidence="1 2">
    <name type="scientific">Hygrophoropsis aurantiaca</name>
    <dbReference type="NCBI Taxonomy" id="72124"/>
    <lineage>
        <taxon>Eukaryota</taxon>
        <taxon>Fungi</taxon>
        <taxon>Dikarya</taxon>
        <taxon>Basidiomycota</taxon>
        <taxon>Agaricomycotina</taxon>
        <taxon>Agaricomycetes</taxon>
        <taxon>Agaricomycetidae</taxon>
        <taxon>Boletales</taxon>
        <taxon>Coniophorineae</taxon>
        <taxon>Hygrophoropsidaceae</taxon>
        <taxon>Hygrophoropsis</taxon>
    </lineage>
</organism>
<dbReference type="EMBL" id="MU268709">
    <property type="protein sequence ID" value="KAH7903886.1"/>
    <property type="molecule type" value="Genomic_DNA"/>
</dbReference>
<evidence type="ECO:0000313" key="1">
    <source>
        <dbReference type="EMBL" id="KAH7903886.1"/>
    </source>
</evidence>
<dbReference type="Proteomes" id="UP000790377">
    <property type="component" value="Unassembled WGS sequence"/>
</dbReference>
<evidence type="ECO:0000313" key="2">
    <source>
        <dbReference type="Proteomes" id="UP000790377"/>
    </source>
</evidence>
<keyword evidence="2" id="KW-1185">Reference proteome</keyword>
<sequence length="131" mass="14701">MDVQETESSQSQVKQAQSLPFSDKMGPGGQWTVVYLCFDYQSKRSLVAWSKKFRLATSGDTATLKRRLKRFSRNRSRWDSLLHQVTPIRATTRVTPPTSQPTLQLPTRQSTDSTAAYALAVQKAEIAALLP</sequence>
<comment type="caution">
    <text evidence="1">The sequence shown here is derived from an EMBL/GenBank/DDBJ whole genome shotgun (WGS) entry which is preliminary data.</text>
</comment>
<name>A0ACB7ZSI4_9AGAM</name>
<gene>
    <name evidence="1" type="ORF">BJ138DRAFT_1107297</name>
</gene>
<reference evidence="1" key="1">
    <citation type="journal article" date="2021" name="New Phytol.">
        <title>Evolutionary innovations through gain and loss of genes in the ectomycorrhizal Boletales.</title>
        <authorList>
            <person name="Wu G."/>
            <person name="Miyauchi S."/>
            <person name="Morin E."/>
            <person name="Kuo A."/>
            <person name="Drula E."/>
            <person name="Varga T."/>
            <person name="Kohler A."/>
            <person name="Feng B."/>
            <person name="Cao Y."/>
            <person name="Lipzen A."/>
            <person name="Daum C."/>
            <person name="Hundley H."/>
            <person name="Pangilinan J."/>
            <person name="Johnson J."/>
            <person name="Barry K."/>
            <person name="LaButti K."/>
            <person name="Ng V."/>
            <person name="Ahrendt S."/>
            <person name="Min B."/>
            <person name="Choi I.G."/>
            <person name="Park H."/>
            <person name="Plett J.M."/>
            <person name="Magnuson J."/>
            <person name="Spatafora J.W."/>
            <person name="Nagy L.G."/>
            <person name="Henrissat B."/>
            <person name="Grigoriev I.V."/>
            <person name="Yang Z.L."/>
            <person name="Xu J."/>
            <person name="Martin F.M."/>
        </authorList>
    </citation>
    <scope>NUCLEOTIDE SEQUENCE</scope>
    <source>
        <strain evidence="1">ATCC 28755</strain>
    </source>
</reference>
<protein>
    <submittedName>
        <fullName evidence="1">Uncharacterized protein</fullName>
    </submittedName>
</protein>
<proteinExistence type="predicted"/>